<dbReference type="Proteomes" id="UP000696413">
    <property type="component" value="Unassembled WGS sequence"/>
</dbReference>
<protein>
    <submittedName>
        <fullName evidence="8">CopD family protein</fullName>
    </submittedName>
</protein>
<evidence type="ECO:0000313" key="8">
    <source>
        <dbReference type="EMBL" id="MBU8825805.1"/>
    </source>
</evidence>
<keyword evidence="2" id="KW-1003">Cell membrane</keyword>
<feature type="transmembrane region" description="Helical" evidence="6">
    <location>
        <begin position="40"/>
        <end position="59"/>
    </location>
</feature>
<accession>A0ABS6HV55</accession>
<feature type="transmembrane region" description="Helical" evidence="6">
    <location>
        <begin position="289"/>
        <end position="312"/>
    </location>
</feature>
<feature type="transmembrane region" description="Helical" evidence="6">
    <location>
        <begin position="254"/>
        <end position="277"/>
    </location>
</feature>
<gene>
    <name evidence="8" type="ORF">KL859_23390</name>
</gene>
<keyword evidence="9" id="KW-1185">Reference proteome</keyword>
<feature type="transmembrane region" description="Helical" evidence="6">
    <location>
        <begin position="213"/>
        <end position="233"/>
    </location>
</feature>
<comment type="subcellular location">
    <subcellularLocation>
        <location evidence="1">Cell membrane</location>
        <topology evidence="1">Multi-pass membrane protein</topology>
    </subcellularLocation>
</comment>
<evidence type="ECO:0000256" key="4">
    <source>
        <dbReference type="ARBA" id="ARBA00022989"/>
    </source>
</evidence>
<feature type="transmembrane region" description="Helical" evidence="6">
    <location>
        <begin position="65"/>
        <end position="85"/>
    </location>
</feature>
<organism evidence="8 9">
    <name type="scientific">Mycolicibacterium goodii</name>
    <name type="common">Mycobacterium goodii</name>
    <dbReference type="NCBI Taxonomy" id="134601"/>
    <lineage>
        <taxon>Bacteria</taxon>
        <taxon>Bacillati</taxon>
        <taxon>Actinomycetota</taxon>
        <taxon>Actinomycetes</taxon>
        <taxon>Mycobacteriales</taxon>
        <taxon>Mycobacteriaceae</taxon>
        <taxon>Mycolicibacterium</taxon>
    </lineage>
</organism>
<dbReference type="InterPro" id="IPR032694">
    <property type="entry name" value="CopC/D"/>
</dbReference>
<feature type="transmembrane region" description="Helical" evidence="6">
    <location>
        <begin position="12"/>
        <end position="28"/>
    </location>
</feature>
<feature type="transmembrane region" description="Helical" evidence="6">
    <location>
        <begin position="131"/>
        <end position="152"/>
    </location>
</feature>
<dbReference type="PANTHER" id="PTHR34820">
    <property type="entry name" value="INNER MEMBRANE PROTEIN YEBZ"/>
    <property type="match status" value="1"/>
</dbReference>
<reference evidence="8 9" key="1">
    <citation type="submission" date="2021-05" db="EMBL/GenBank/DDBJ databases">
        <title>Draft Genome Sequences of Clinical Respiratory Isolates of Mycobacterium goodii Recovered in Ireland.</title>
        <authorList>
            <person name="Flanagan P.R."/>
            <person name="Mok S."/>
            <person name="Roycroft E."/>
            <person name="Rogers T.R."/>
            <person name="Fitzgibbon M."/>
        </authorList>
    </citation>
    <scope>NUCLEOTIDE SEQUENCE [LARGE SCALE GENOMIC DNA]</scope>
    <source>
        <strain evidence="8 9">14IE55</strain>
    </source>
</reference>
<evidence type="ECO:0000313" key="9">
    <source>
        <dbReference type="Proteomes" id="UP000696413"/>
    </source>
</evidence>
<dbReference type="InterPro" id="IPR008457">
    <property type="entry name" value="Cu-R_CopD_dom"/>
</dbReference>
<keyword evidence="4 6" id="KW-1133">Transmembrane helix</keyword>
<evidence type="ECO:0000256" key="1">
    <source>
        <dbReference type="ARBA" id="ARBA00004651"/>
    </source>
</evidence>
<sequence length="323" mass="33783">MDIGTEVMQRLALSVPVGIGVTVAVLAVPQERGGLVAKRVRALALPAAVLVFVAALLSLSAADTGAAKVELIGLVLTGLGLVLLWTRASRPLAAQVAGIAAVTAFVPNAPVTKPFSLDSVAHDLLTAAHVLGMQIWTGGLTVLAVVGLVGRLRGDESDAVRATDDWTQIWQRFTLVALCSVGVMIVSGTWLAWTHVGTVGQLFTTTYGRHLAVKLVLVALLVLAGAYNSRVLLPKIATARRHDDHRCAFRLAVEHFPAVVLGEAVLAVAILVLVTFLHGSARAQAGWPAARAFDLTVLGTGVALTVVVAMALRAGRPREKVPE</sequence>
<comment type="caution">
    <text evidence="8">The sequence shown here is derived from an EMBL/GenBank/DDBJ whole genome shotgun (WGS) entry which is preliminary data.</text>
</comment>
<evidence type="ECO:0000259" key="7">
    <source>
        <dbReference type="Pfam" id="PF05425"/>
    </source>
</evidence>
<evidence type="ECO:0000256" key="3">
    <source>
        <dbReference type="ARBA" id="ARBA00022692"/>
    </source>
</evidence>
<dbReference type="RefSeq" id="WP_168188991.1">
    <property type="nucleotide sequence ID" value="NZ_CP092364.2"/>
</dbReference>
<keyword evidence="5 6" id="KW-0472">Membrane</keyword>
<evidence type="ECO:0000256" key="5">
    <source>
        <dbReference type="ARBA" id="ARBA00023136"/>
    </source>
</evidence>
<dbReference type="Pfam" id="PF05425">
    <property type="entry name" value="CopD"/>
    <property type="match status" value="1"/>
</dbReference>
<evidence type="ECO:0000256" key="6">
    <source>
        <dbReference type="SAM" id="Phobius"/>
    </source>
</evidence>
<dbReference type="EMBL" id="JAHBOM010000019">
    <property type="protein sequence ID" value="MBU8825805.1"/>
    <property type="molecule type" value="Genomic_DNA"/>
</dbReference>
<feature type="domain" description="Copper resistance protein D" evidence="7">
    <location>
        <begin position="168"/>
        <end position="277"/>
    </location>
</feature>
<feature type="transmembrane region" description="Helical" evidence="6">
    <location>
        <begin position="173"/>
        <end position="193"/>
    </location>
</feature>
<dbReference type="PANTHER" id="PTHR34820:SF4">
    <property type="entry name" value="INNER MEMBRANE PROTEIN YEBZ"/>
    <property type="match status" value="1"/>
</dbReference>
<proteinExistence type="predicted"/>
<keyword evidence="3 6" id="KW-0812">Transmembrane</keyword>
<name>A0ABS6HV55_MYCGD</name>
<evidence type="ECO:0000256" key="2">
    <source>
        <dbReference type="ARBA" id="ARBA00022475"/>
    </source>
</evidence>
<feature type="transmembrane region" description="Helical" evidence="6">
    <location>
        <begin position="92"/>
        <end position="111"/>
    </location>
</feature>